<dbReference type="eggNOG" id="COG1496">
    <property type="taxonomic scope" value="Bacteria"/>
</dbReference>
<evidence type="ECO:0000256" key="8">
    <source>
        <dbReference type="ARBA" id="ARBA00048968"/>
    </source>
</evidence>
<evidence type="ECO:0000256" key="4">
    <source>
        <dbReference type="ARBA" id="ARBA00022723"/>
    </source>
</evidence>
<evidence type="ECO:0000313" key="10">
    <source>
        <dbReference type="EMBL" id="CCH49381.1"/>
    </source>
</evidence>
<dbReference type="InterPro" id="IPR011324">
    <property type="entry name" value="Cytotoxic_necrot_fac-like_cat"/>
</dbReference>
<evidence type="ECO:0000256" key="7">
    <source>
        <dbReference type="ARBA" id="ARBA00047989"/>
    </source>
</evidence>
<dbReference type="PANTHER" id="PTHR30616:SF2">
    <property type="entry name" value="PURINE NUCLEOSIDE PHOSPHORYLASE LACC1"/>
    <property type="match status" value="1"/>
</dbReference>
<comment type="catalytic activity">
    <reaction evidence="1">
        <text>inosine + phosphate = alpha-D-ribose 1-phosphate + hypoxanthine</text>
        <dbReference type="Rhea" id="RHEA:27646"/>
        <dbReference type="ChEBI" id="CHEBI:17368"/>
        <dbReference type="ChEBI" id="CHEBI:17596"/>
        <dbReference type="ChEBI" id="CHEBI:43474"/>
        <dbReference type="ChEBI" id="CHEBI:57720"/>
        <dbReference type="EC" id="2.4.2.1"/>
    </reaction>
    <physiologicalReaction direction="left-to-right" evidence="1">
        <dbReference type="Rhea" id="RHEA:27647"/>
    </physiologicalReaction>
</comment>
<reference evidence="11" key="2">
    <citation type="journal article" date="2013" name="Stand. Genomic Sci.">
        <title>Complete genome sequence of Desulfocapsa sulfexigens, a marine deltaproteobacterium specialized in disproportionating inorganic sulfur compounds.</title>
        <authorList>
            <person name="Finster K.W."/>
            <person name="Kjeldsen K.U."/>
            <person name="Kube M."/>
            <person name="Reinhardt R."/>
            <person name="Mussmann M."/>
            <person name="Amann R."/>
            <person name="Schreiber L."/>
        </authorList>
    </citation>
    <scope>NUCLEOTIDE SEQUENCE [LARGE SCALE GENOMIC DNA]</scope>
    <source>
        <strain evidence="11">DSM 10523 / SB164P1</strain>
    </source>
</reference>
<dbReference type="Proteomes" id="UP000011724">
    <property type="component" value="Chromosome"/>
</dbReference>
<keyword evidence="11" id="KW-1185">Reference proteome</keyword>
<keyword evidence="6" id="KW-0862">Zinc</keyword>
<comment type="similarity">
    <text evidence="2">Belongs to the purine nucleoside phosphorylase YfiH/LACC1 family.</text>
</comment>
<dbReference type="SUPFAM" id="SSF64438">
    <property type="entry name" value="CNF1/YfiH-like putative cysteine hydrolases"/>
    <property type="match status" value="1"/>
</dbReference>
<comment type="catalytic activity">
    <reaction evidence="9">
        <text>S-methyl-5'-thioadenosine + phosphate = 5-(methylsulfanyl)-alpha-D-ribose 1-phosphate + adenine</text>
        <dbReference type="Rhea" id="RHEA:11852"/>
        <dbReference type="ChEBI" id="CHEBI:16708"/>
        <dbReference type="ChEBI" id="CHEBI:17509"/>
        <dbReference type="ChEBI" id="CHEBI:43474"/>
        <dbReference type="ChEBI" id="CHEBI:58533"/>
        <dbReference type="EC" id="2.4.2.28"/>
    </reaction>
    <physiologicalReaction direction="left-to-right" evidence="9">
        <dbReference type="Rhea" id="RHEA:11853"/>
    </physiologicalReaction>
</comment>
<evidence type="ECO:0000256" key="2">
    <source>
        <dbReference type="ARBA" id="ARBA00007353"/>
    </source>
</evidence>
<dbReference type="EMBL" id="FO203427">
    <property type="protein sequence ID" value="CCH49381.1"/>
    <property type="molecule type" value="Genomic_DNA"/>
</dbReference>
<name>M1WKC9_PSEP2</name>
<comment type="catalytic activity">
    <reaction evidence="7">
        <text>adenosine + H2O + H(+) = inosine + NH4(+)</text>
        <dbReference type="Rhea" id="RHEA:24408"/>
        <dbReference type="ChEBI" id="CHEBI:15377"/>
        <dbReference type="ChEBI" id="CHEBI:15378"/>
        <dbReference type="ChEBI" id="CHEBI:16335"/>
        <dbReference type="ChEBI" id="CHEBI:17596"/>
        <dbReference type="ChEBI" id="CHEBI:28938"/>
        <dbReference type="EC" id="3.5.4.4"/>
    </reaction>
    <physiologicalReaction direction="left-to-right" evidence="7">
        <dbReference type="Rhea" id="RHEA:24409"/>
    </physiologicalReaction>
</comment>
<dbReference type="PANTHER" id="PTHR30616">
    <property type="entry name" value="UNCHARACTERIZED PROTEIN YFIH"/>
    <property type="match status" value="1"/>
</dbReference>
<evidence type="ECO:0000256" key="6">
    <source>
        <dbReference type="ARBA" id="ARBA00022833"/>
    </source>
</evidence>
<dbReference type="STRING" id="1322246.BN4_12146"/>
<dbReference type="HOGENOM" id="CLU_065784_0_0_7"/>
<dbReference type="GO" id="GO:0005507">
    <property type="term" value="F:copper ion binding"/>
    <property type="evidence" value="ECO:0007669"/>
    <property type="project" value="TreeGrafter"/>
</dbReference>
<evidence type="ECO:0000313" key="11">
    <source>
        <dbReference type="Proteomes" id="UP000011724"/>
    </source>
</evidence>
<dbReference type="Gene3D" id="3.60.140.10">
    <property type="entry name" value="CNF1/YfiH-like putative cysteine hydrolases"/>
    <property type="match status" value="1"/>
</dbReference>
<dbReference type="OrthoDB" id="4279at2"/>
<comment type="catalytic activity">
    <reaction evidence="8">
        <text>adenosine + phosphate = alpha-D-ribose 1-phosphate + adenine</text>
        <dbReference type="Rhea" id="RHEA:27642"/>
        <dbReference type="ChEBI" id="CHEBI:16335"/>
        <dbReference type="ChEBI" id="CHEBI:16708"/>
        <dbReference type="ChEBI" id="CHEBI:43474"/>
        <dbReference type="ChEBI" id="CHEBI:57720"/>
        <dbReference type="EC" id="2.4.2.1"/>
    </reaction>
    <physiologicalReaction direction="left-to-right" evidence="8">
        <dbReference type="Rhea" id="RHEA:27643"/>
    </physiologicalReaction>
</comment>
<evidence type="ECO:0000256" key="5">
    <source>
        <dbReference type="ARBA" id="ARBA00022801"/>
    </source>
</evidence>
<dbReference type="RefSeq" id="WP_015415425.1">
    <property type="nucleotide sequence ID" value="NC_020409.1"/>
</dbReference>
<evidence type="ECO:0000256" key="1">
    <source>
        <dbReference type="ARBA" id="ARBA00000553"/>
    </source>
</evidence>
<dbReference type="PATRIC" id="fig|879567.3.peg.2289"/>
<protein>
    <recommendedName>
        <fullName evidence="12">Laccase domain-containing protein</fullName>
    </recommendedName>
</protein>
<dbReference type="InterPro" id="IPR003730">
    <property type="entry name" value="Cu_polyphenol_OxRdtase"/>
</dbReference>
<proteinExistence type="inferred from homology"/>
<dbReference type="Pfam" id="PF02578">
    <property type="entry name" value="Cu-oxidase_4"/>
    <property type="match status" value="1"/>
</dbReference>
<gene>
    <name evidence="10" type="ordered locus">BN4_12146</name>
</gene>
<dbReference type="GO" id="GO:0017061">
    <property type="term" value="F:S-methyl-5-thioadenosine phosphorylase activity"/>
    <property type="evidence" value="ECO:0007669"/>
    <property type="project" value="UniProtKB-EC"/>
</dbReference>
<dbReference type="GO" id="GO:0016787">
    <property type="term" value="F:hydrolase activity"/>
    <property type="evidence" value="ECO:0007669"/>
    <property type="project" value="UniProtKB-KW"/>
</dbReference>
<organism evidence="10 11">
    <name type="scientific">Pseudodesulfovibrio piezophilus (strain DSM 21447 / JCM 15486 / C1TLV30)</name>
    <name type="common">Desulfovibrio piezophilus</name>
    <dbReference type="NCBI Taxonomy" id="1322246"/>
    <lineage>
        <taxon>Bacteria</taxon>
        <taxon>Pseudomonadati</taxon>
        <taxon>Thermodesulfobacteriota</taxon>
        <taxon>Desulfovibrionia</taxon>
        <taxon>Desulfovibrionales</taxon>
        <taxon>Desulfovibrionaceae</taxon>
    </lineage>
</organism>
<keyword evidence="5" id="KW-0378">Hydrolase</keyword>
<accession>M1WKC9</accession>
<keyword evidence="4" id="KW-0479">Metal-binding</keyword>
<dbReference type="InterPro" id="IPR038371">
    <property type="entry name" value="Cu_polyphenol_OxRdtase_sf"/>
</dbReference>
<keyword evidence="3" id="KW-0808">Transferase</keyword>
<dbReference type="KEGG" id="dpi:BN4_12146"/>
<dbReference type="CDD" id="cd16833">
    <property type="entry name" value="YfiH"/>
    <property type="match status" value="1"/>
</dbReference>
<evidence type="ECO:0008006" key="12">
    <source>
        <dbReference type="Google" id="ProtNLM"/>
    </source>
</evidence>
<dbReference type="AlphaFoldDB" id="M1WKC9"/>
<evidence type="ECO:0000256" key="9">
    <source>
        <dbReference type="ARBA" id="ARBA00049893"/>
    </source>
</evidence>
<reference evidence="10 11" key="1">
    <citation type="journal article" date="2013" name="PLoS ONE">
        <title>The first genomic and proteomic characterization of a deep-sea sulfate reducer: insights into the piezophilic lifestyle of Desulfovibrio piezophilus.</title>
        <authorList>
            <person name="Pradel N."/>
            <person name="Ji B."/>
            <person name="Gimenez G."/>
            <person name="Talla E."/>
            <person name="Lenoble P."/>
            <person name="Garel M."/>
            <person name="Tamburini C."/>
            <person name="Fourquet P."/>
            <person name="Lebrun R."/>
            <person name="Bertin P."/>
            <person name="Denis Y."/>
            <person name="Pophillat M."/>
            <person name="Barbe V."/>
            <person name="Ollivier B."/>
            <person name="Dolla A."/>
        </authorList>
    </citation>
    <scope>NUCLEOTIDE SEQUENCE [LARGE SCALE GENOMIC DNA]</scope>
    <source>
        <strain evidence="11">DSM 10523 / SB164P1</strain>
    </source>
</reference>
<sequence>MASIAFFPFEFLGIPSVQCAFTSRRGGVSEPPHDSANLSFEVGDDDHAVRQNRRMLFKRFELTAWCECRQVHGDTLHVEPSPIAPEDMATLEGDGLATALPGTGLVIKTADCQPILMAHRSGRYVAGLHVGWRGNKLNFPKTGVRRFCETYGLDPKDIFAVRGPSLSPASAEFINFETDFGPAFAPYFDPDSKHMDLWRLTRDQLMDAGLPSEHIHSMDLCTMGRDDTFFSHRKACASPAGTTGRQAGFIWIKP</sequence>
<dbReference type="BioCyc" id="DPIE1322246:BN4_RS10795-MONOMER"/>
<evidence type="ECO:0000256" key="3">
    <source>
        <dbReference type="ARBA" id="ARBA00022679"/>
    </source>
</evidence>